<evidence type="ECO:0000256" key="4">
    <source>
        <dbReference type="ARBA" id="ARBA00022723"/>
    </source>
</evidence>
<accession>I7LKX3</accession>
<comment type="similarity">
    <text evidence="2">In the N-terminal section; belongs to the transposase 2 family.</text>
</comment>
<name>I7LKX3_METBM</name>
<feature type="compositionally biased region" description="Low complexity" evidence="8">
    <location>
        <begin position="53"/>
        <end position="64"/>
    </location>
</feature>
<feature type="region of interest" description="Disordered" evidence="8">
    <location>
        <begin position="53"/>
        <end position="81"/>
    </location>
</feature>
<organism evidence="12 13">
    <name type="scientific">Methanoculleus bourgensis (strain ATCC 43281 / DSM 3045 / OCM 15 / MS2)</name>
    <name type="common">Methanogenium bourgense</name>
    <dbReference type="NCBI Taxonomy" id="1201294"/>
    <lineage>
        <taxon>Archaea</taxon>
        <taxon>Methanobacteriati</taxon>
        <taxon>Methanobacteriota</taxon>
        <taxon>Stenosarchaea group</taxon>
        <taxon>Methanomicrobia</taxon>
        <taxon>Methanomicrobiales</taxon>
        <taxon>Methanomicrobiaceae</taxon>
        <taxon>Methanoculleus</taxon>
    </lineage>
</organism>
<dbReference type="EMBL" id="HE964772">
    <property type="protein sequence ID" value="CCJ37407.1"/>
    <property type="molecule type" value="Genomic_DNA"/>
</dbReference>
<evidence type="ECO:0000256" key="8">
    <source>
        <dbReference type="SAM" id="MobiDB-lite"/>
    </source>
</evidence>
<dbReference type="GO" id="GO:0032196">
    <property type="term" value="P:transposition"/>
    <property type="evidence" value="ECO:0007669"/>
    <property type="project" value="UniProtKB-KW"/>
</dbReference>
<dbReference type="PANTHER" id="PTHR30405">
    <property type="entry name" value="TRANSPOSASE"/>
    <property type="match status" value="1"/>
</dbReference>
<evidence type="ECO:0000256" key="5">
    <source>
        <dbReference type="ARBA" id="ARBA00022833"/>
    </source>
</evidence>
<dbReference type="NCBIfam" id="NF038281">
    <property type="entry name" value="IS200_TnpB"/>
    <property type="match status" value="1"/>
</dbReference>
<dbReference type="STRING" id="1201294.BN140_2484"/>
<dbReference type="NCBIfam" id="NF040570">
    <property type="entry name" value="guided_TnpB"/>
    <property type="match status" value="1"/>
</dbReference>
<dbReference type="Pfam" id="PF01385">
    <property type="entry name" value="OrfB_IS605"/>
    <property type="match status" value="1"/>
</dbReference>
<dbReference type="InterPro" id="IPR053522">
    <property type="entry name" value="RNA-guided_endonuclease_TnpB"/>
</dbReference>
<dbReference type="GO" id="GO:0003677">
    <property type="term" value="F:DNA binding"/>
    <property type="evidence" value="ECO:0007669"/>
    <property type="project" value="UniProtKB-KW"/>
</dbReference>
<dbReference type="NCBIfam" id="TIGR01766">
    <property type="entry name" value="IS200/IS605 family accessory protein TnpB-like domain"/>
    <property type="match status" value="1"/>
</dbReference>
<evidence type="ECO:0000256" key="3">
    <source>
        <dbReference type="ARBA" id="ARBA00022578"/>
    </source>
</evidence>
<dbReference type="Pfam" id="PF07282">
    <property type="entry name" value="Cas12f1-like_TNB"/>
    <property type="match status" value="1"/>
</dbReference>
<evidence type="ECO:0000313" key="12">
    <source>
        <dbReference type="EMBL" id="CCJ37407.1"/>
    </source>
</evidence>
<dbReference type="InterPro" id="IPR051399">
    <property type="entry name" value="RNA-guided_DNA_endo/Transpos"/>
</dbReference>
<reference evidence="13" key="1">
    <citation type="journal article" date="2012" name="J. Bacteriol.">
        <title>Complete genome sequence of the hydrogenotrophic, methanogenic archaeon Methanoculleus bourgensis strain MS2T, isolated from a sewage sludge digester.</title>
        <authorList>
            <person name="Maus I."/>
            <person name="Wibberg D."/>
            <person name="Stantscheff R."/>
            <person name="Eikmeyer F.G."/>
            <person name="Seffner A."/>
            <person name="Boelter J."/>
            <person name="Szczepanowski R."/>
            <person name="Blom J."/>
            <person name="Jaenicke S."/>
            <person name="Konig H."/>
            <person name="Puhler A."/>
            <person name="Schluter A."/>
        </authorList>
    </citation>
    <scope>NUCLEOTIDE SEQUENCE [LARGE SCALE GENOMIC DNA]</scope>
    <source>
        <strain evidence="13">ATCC 43281 / DSM 3045 / OCM 15 / MS2</strain>
    </source>
</reference>
<evidence type="ECO:0000256" key="6">
    <source>
        <dbReference type="ARBA" id="ARBA00023125"/>
    </source>
</evidence>
<gene>
    <name evidence="12" type="ordered locus">BN140_2484</name>
</gene>
<evidence type="ECO:0000256" key="2">
    <source>
        <dbReference type="ARBA" id="ARBA00011044"/>
    </source>
</evidence>
<feature type="domain" description="Cas12f1-like TNB" evidence="10">
    <location>
        <begin position="381"/>
        <end position="448"/>
    </location>
</feature>
<dbReference type="GO" id="GO:0006310">
    <property type="term" value="P:DNA recombination"/>
    <property type="evidence" value="ECO:0007669"/>
    <property type="project" value="UniProtKB-KW"/>
</dbReference>
<evidence type="ECO:0000259" key="9">
    <source>
        <dbReference type="Pfam" id="PF01385"/>
    </source>
</evidence>
<dbReference type="HOGENOM" id="CLU_032903_0_0_2"/>
<dbReference type="PATRIC" id="fig|1201294.9.peg.2790"/>
<comment type="similarity">
    <text evidence="1">In the C-terminal section; belongs to the transposase 35 family.</text>
</comment>
<evidence type="ECO:0000313" key="13">
    <source>
        <dbReference type="Proteomes" id="UP000009007"/>
    </source>
</evidence>
<dbReference type="Proteomes" id="UP000009007">
    <property type="component" value="Chromosome I"/>
</dbReference>
<evidence type="ECO:0000259" key="10">
    <source>
        <dbReference type="Pfam" id="PF07282"/>
    </source>
</evidence>
<dbReference type="Pfam" id="PF12323">
    <property type="entry name" value="HTH_OrfB_IS605"/>
    <property type="match status" value="1"/>
</dbReference>
<protein>
    <submittedName>
        <fullName evidence="12">Transposase</fullName>
    </submittedName>
</protein>
<feature type="domain" description="Transposase putative helix-turn-helix" evidence="11">
    <location>
        <begin position="97"/>
        <end position="134"/>
    </location>
</feature>
<keyword evidence="7" id="KW-0233">DNA recombination</keyword>
<feature type="domain" description="Probable transposase IS891/IS1136/IS1341" evidence="9">
    <location>
        <begin position="260"/>
        <end position="369"/>
    </location>
</feature>
<dbReference type="InterPro" id="IPR021027">
    <property type="entry name" value="Transposase_put_HTH"/>
</dbReference>
<evidence type="ECO:0000256" key="1">
    <source>
        <dbReference type="ARBA" id="ARBA00008761"/>
    </source>
</evidence>
<keyword evidence="3" id="KW-0815">Transposition</keyword>
<dbReference type="GO" id="GO:0046872">
    <property type="term" value="F:metal ion binding"/>
    <property type="evidence" value="ECO:0007669"/>
    <property type="project" value="UniProtKB-KW"/>
</dbReference>
<keyword evidence="6" id="KW-0238">DNA-binding</keyword>
<evidence type="ECO:0000256" key="7">
    <source>
        <dbReference type="ARBA" id="ARBA00023172"/>
    </source>
</evidence>
<dbReference type="KEGG" id="mbg:BN140_2484"/>
<sequence>MIRPRNLSFSRLAGVVPLNRAACEVYRFPALLNTAKNCIRITRSLILSLRGSSAASSGRTPSTRGEGNRGAPSSLSGRTAHLNAGGELTRCYRMLRRYRLYPTEDQKTLIAQHLGCCRFVYNWALARKNQAYHDEGISLSKYDLINQLPTLKAELPWLKEVNAQSLQQSIHHLFRAFTNFFEGRAEEPTFKKKHAPEQAFTVPQAYAVDFKRGTVKLPKIGSIKVKYHRTFTGTMKSATVIRTSTGRYFLSIAVEDGRTPPKPADPIPDQTVGIDLGLAHYAVLSTGDAVENPKYLRNAQTRLAVLQRRLDRKKKGSKNRNKARLKVARCHQTIADQRQDFQHQLSSRLVRENQALAVESLNVDGMVKNHSLARAISDAGWGTFLSMLAYKCQEAGKTLLTIGVFEPSSKTCSVCGYKNQNLTLKDREWTCPDCGTTHDRDLNAATNIKQFALARRRISAVEPVDSLPVGRGMIAGKPARASGG</sequence>
<dbReference type="InterPro" id="IPR001959">
    <property type="entry name" value="Transposase"/>
</dbReference>
<dbReference type="PANTHER" id="PTHR30405:SF11">
    <property type="entry name" value="RNA-GUIDED DNA ENDONUCLEASE RV2885C-RELATED"/>
    <property type="match status" value="1"/>
</dbReference>
<proteinExistence type="inferred from homology"/>
<keyword evidence="4" id="KW-0479">Metal-binding</keyword>
<dbReference type="AlphaFoldDB" id="I7LKX3"/>
<keyword evidence="13" id="KW-1185">Reference proteome</keyword>
<dbReference type="InterPro" id="IPR010095">
    <property type="entry name" value="Cas12f1-like_TNB"/>
</dbReference>
<evidence type="ECO:0000259" key="11">
    <source>
        <dbReference type="Pfam" id="PF12323"/>
    </source>
</evidence>
<keyword evidence="5" id="KW-0862">Zinc</keyword>